<evidence type="ECO:0000256" key="6">
    <source>
        <dbReference type="SAM" id="Phobius"/>
    </source>
</evidence>
<feature type="transmembrane region" description="Helical" evidence="6">
    <location>
        <begin position="59"/>
        <end position="76"/>
    </location>
</feature>
<feature type="transmembrane region" description="Helical" evidence="6">
    <location>
        <begin position="223"/>
        <end position="246"/>
    </location>
</feature>
<dbReference type="GO" id="GO:0022857">
    <property type="term" value="F:transmembrane transporter activity"/>
    <property type="evidence" value="ECO:0007669"/>
    <property type="project" value="InterPro"/>
</dbReference>
<comment type="subcellular location">
    <subcellularLocation>
        <location evidence="1">Membrane</location>
        <topology evidence="1">Multi-pass membrane protein</topology>
    </subcellularLocation>
</comment>
<feature type="transmembrane region" description="Helical" evidence="6">
    <location>
        <begin position="190"/>
        <end position="211"/>
    </location>
</feature>
<dbReference type="PANTHER" id="PTHR43791">
    <property type="entry name" value="PERMEASE-RELATED"/>
    <property type="match status" value="1"/>
</dbReference>
<feature type="transmembrane region" description="Helical" evidence="6">
    <location>
        <begin position="460"/>
        <end position="481"/>
    </location>
</feature>
<comment type="caution">
    <text evidence="8">The sequence shown here is derived from an EMBL/GenBank/DDBJ whole genome shotgun (WGS) entry which is preliminary data.</text>
</comment>
<feature type="transmembrane region" description="Helical" evidence="6">
    <location>
        <begin position="156"/>
        <end position="178"/>
    </location>
</feature>
<evidence type="ECO:0000256" key="4">
    <source>
        <dbReference type="ARBA" id="ARBA00022989"/>
    </source>
</evidence>
<feature type="transmembrane region" description="Helical" evidence="6">
    <location>
        <begin position="296"/>
        <end position="314"/>
    </location>
</feature>
<evidence type="ECO:0000313" key="8">
    <source>
        <dbReference type="EMBL" id="PKS05932.1"/>
    </source>
</evidence>
<dbReference type="Gene3D" id="1.20.1250.20">
    <property type="entry name" value="MFS general substrate transporter like domains"/>
    <property type="match status" value="2"/>
</dbReference>
<feature type="transmembrane region" description="Helical" evidence="6">
    <location>
        <begin position="389"/>
        <end position="408"/>
    </location>
</feature>
<dbReference type="InterPro" id="IPR036259">
    <property type="entry name" value="MFS_trans_sf"/>
</dbReference>
<dbReference type="InterPro" id="IPR011701">
    <property type="entry name" value="MFS"/>
</dbReference>
<dbReference type="AlphaFoldDB" id="A0A2N3N0K0"/>
<reference evidence="8 9" key="1">
    <citation type="journal article" date="2017" name="G3 (Bethesda)">
        <title>First Draft Genome Sequence of the Pathogenic Fungus Lomentospora prolificans (Formerly Scedosporium prolificans).</title>
        <authorList>
            <person name="Luo R."/>
            <person name="Zimin A."/>
            <person name="Workman R."/>
            <person name="Fan Y."/>
            <person name="Pertea G."/>
            <person name="Grossman N."/>
            <person name="Wear M.P."/>
            <person name="Jia B."/>
            <person name="Miller H."/>
            <person name="Casadevall A."/>
            <person name="Timp W."/>
            <person name="Zhang S.X."/>
            <person name="Salzberg S.L."/>
        </authorList>
    </citation>
    <scope>NUCLEOTIDE SEQUENCE [LARGE SCALE GENOMIC DNA]</scope>
    <source>
        <strain evidence="8 9">JHH-5317</strain>
    </source>
</reference>
<dbReference type="Proteomes" id="UP000233524">
    <property type="component" value="Unassembled WGS sequence"/>
</dbReference>
<feature type="transmembrane region" description="Helical" evidence="6">
    <location>
        <begin position="334"/>
        <end position="352"/>
    </location>
</feature>
<feature type="transmembrane region" description="Helical" evidence="6">
    <location>
        <begin position="364"/>
        <end position="383"/>
    </location>
</feature>
<feature type="transmembrane region" description="Helical" evidence="6">
    <location>
        <begin position="100"/>
        <end position="122"/>
    </location>
</feature>
<dbReference type="PROSITE" id="PS50850">
    <property type="entry name" value="MFS"/>
    <property type="match status" value="1"/>
</dbReference>
<dbReference type="InterPro" id="IPR020846">
    <property type="entry name" value="MFS_dom"/>
</dbReference>
<dbReference type="OrthoDB" id="2962993at2759"/>
<dbReference type="FunFam" id="1.20.1250.20:FF:000034">
    <property type="entry name" value="MFS general substrate transporter"/>
    <property type="match status" value="1"/>
</dbReference>
<gene>
    <name evidence="8" type="ORF">jhhlp_007765</name>
</gene>
<dbReference type="PANTHER" id="PTHR43791:SF79">
    <property type="entry name" value="MAJOR FACILITATOR SUPERFAMILY (MFS) PROFILE DOMAIN-CONTAINING PROTEIN"/>
    <property type="match status" value="1"/>
</dbReference>
<dbReference type="GO" id="GO:0016020">
    <property type="term" value="C:membrane"/>
    <property type="evidence" value="ECO:0007669"/>
    <property type="project" value="UniProtKB-SubCell"/>
</dbReference>
<evidence type="ECO:0000256" key="3">
    <source>
        <dbReference type="ARBA" id="ARBA00022692"/>
    </source>
</evidence>
<evidence type="ECO:0000256" key="1">
    <source>
        <dbReference type="ARBA" id="ARBA00004141"/>
    </source>
</evidence>
<dbReference type="Pfam" id="PF07690">
    <property type="entry name" value="MFS_1"/>
    <property type="match status" value="1"/>
</dbReference>
<feature type="domain" description="Major facilitator superfamily (MFS) profile" evidence="7">
    <location>
        <begin position="63"/>
        <end position="487"/>
    </location>
</feature>
<evidence type="ECO:0000256" key="5">
    <source>
        <dbReference type="ARBA" id="ARBA00023136"/>
    </source>
</evidence>
<organism evidence="8 9">
    <name type="scientific">Lomentospora prolificans</name>
    <dbReference type="NCBI Taxonomy" id="41688"/>
    <lineage>
        <taxon>Eukaryota</taxon>
        <taxon>Fungi</taxon>
        <taxon>Dikarya</taxon>
        <taxon>Ascomycota</taxon>
        <taxon>Pezizomycotina</taxon>
        <taxon>Sordariomycetes</taxon>
        <taxon>Hypocreomycetidae</taxon>
        <taxon>Microascales</taxon>
        <taxon>Microascaceae</taxon>
        <taxon>Lomentospora</taxon>
    </lineage>
</organism>
<keyword evidence="4 6" id="KW-1133">Transmembrane helix</keyword>
<dbReference type="SUPFAM" id="SSF103473">
    <property type="entry name" value="MFS general substrate transporter"/>
    <property type="match status" value="1"/>
</dbReference>
<proteinExistence type="predicted"/>
<evidence type="ECO:0000313" key="9">
    <source>
        <dbReference type="Proteomes" id="UP000233524"/>
    </source>
</evidence>
<keyword evidence="5 6" id="KW-0472">Membrane</keyword>
<protein>
    <recommendedName>
        <fullName evidence="7">Major facilitator superfamily (MFS) profile domain-containing protein</fullName>
    </recommendedName>
</protein>
<evidence type="ECO:0000256" key="2">
    <source>
        <dbReference type="ARBA" id="ARBA00022448"/>
    </source>
</evidence>
<keyword evidence="2" id="KW-0813">Transport</keyword>
<feature type="transmembrane region" description="Helical" evidence="6">
    <location>
        <begin position="429"/>
        <end position="448"/>
    </location>
</feature>
<feature type="transmembrane region" description="Helical" evidence="6">
    <location>
        <begin position="131"/>
        <end position="150"/>
    </location>
</feature>
<dbReference type="FunFam" id="1.20.1250.20:FF:000364">
    <property type="entry name" value="MFS general substrate transporter"/>
    <property type="match status" value="1"/>
</dbReference>
<dbReference type="FunCoup" id="A0A2N3N0K0">
    <property type="interactions" value="158"/>
</dbReference>
<keyword evidence="3 6" id="KW-0812">Transmembrane</keyword>
<dbReference type="VEuPathDB" id="FungiDB:jhhlp_007765"/>
<name>A0A2N3N0K0_9PEZI</name>
<dbReference type="EMBL" id="NLAX01001139">
    <property type="protein sequence ID" value="PKS05932.1"/>
    <property type="molecule type" value="Genomic_DNA"/>
</dbReference>
<keyword evidence="9" id="KW-1185">Reference proteome</keyword>
<dbReference type="InParanoid" id="A0A2N3N0K0"/>
<sequence>MAARQFSIDRSDVESPIEKMETGVAHKEHGGAISGLCPEDASFLNDFPEERKKKLMRKVDLRLVPMLLFLYLMAYLDKTNIGNAKIEGLLSDLEMTGTQYNIALSVFFIPYVLAEVPSNMLLNKFKKPSHYIALLVISWGIVMTCTGFIHNFQGLVAIRFFLGLAEAGFFPGAILIIAKWYLPNETQTRIALLYTSAATGGAFSGLLAFAIAKMDGLGGYAGWRWIFIIEGGATIIAGFLCFLLLADSPALASGWLDADERRYLELRQLARRVQAPQEYREKSFDWKALLSVATDWKMYLLILGSWSNAVPNYAMKFTMPTIVKSMGFTSAKAQLLTIPPYACGAISAYVLAHFADKSSWRMPFIVGPQVCVIIAFSILFAKAAAIQSNIGLCYFGVCLACAGMYPIFPGVNAWNVANTAGPIKRAISIGYLVCAGNIGGVIGSYIYIEKEAPKYPTGFGNSLGFGAAGMVAVLTLEFFLWKINKRDAKFSEAEVRAKYTDEELEQMGDKSPLYKYSL</sequence>
<evidence type="ECO:0000259" key="7">
    <source>
        <dbReference type="PROSITE" id="PS50850"/>
    </source>
</evidence>
<accession>A0A2N3N0K0</accession>